<keyword evidence="2" id="KW-1185">Reference proteome</keyword>
<dbReference type="EMBL" id="JAAEDH010000011">
    <property type="protein sequence ID" value="MBR0655598.1"/>
    <property type="molecule type" value="Genomic_DNA"/>
</dbReference>
<organism evidence="1 2">
    <name type="scientific">Plastoroseomonas arctica</name>
    <dbReference type="NCBI Taxonomy" id="1509237"/>
    <lineage>
        <taxon>Bacteria</taxon>
        <taxon>Pseudomonadati</taxon>
        <taxon>Pseudomonadota</taxon>
        <taxon>Alphaproteobacteria</taxon>
        <taxon>Acetobacterales</taxon>
        <taxon>Acetobacteraceae</taxon>
        <taxon>Plastoroseomonas</taxon>
    </lineage>
</organism>
<reference evidence="1" key="2">
    <citation type="journal article" date="2021" name="Syst. Appl. Microbiol.">
        <title>Roseomonas hellenica sp. nov., isolated from roots of wild-growing Alkanna tinctoria.</title>
        <authorList>
            <person name="Rat A."/>
            <person name="Naranjo H.D."/>
            <person name="Lebbe L."/>
            <person name="Cnockaert M."/>
            <person name="Krigas N."/>
            <person name="Grigoriadou K."/>
            <person name="Maloupa E."/>
            <person name="Willems A."/>
        </authorList>
    </citation>
    <scope>NUCLEOTIDE SEQUENCE</scope>
    <source>
        <strain evidence="1">LMG 28251</strain>
    </source>
</reference>
<dbReference type="RefSeq" id="WP_211874436.1">
    <property type="nucleotide sequence ID" value="NZ_JAAEDH010000011.1"/>
</dbReference>
<protein>
    <submittedName>
        <fullName evidence="1">Glycosyltransferase family 4 protein</fullName>
    </submittedName>
</protein>
<dbReference type="Gene3D" id="3.40.50.2000">
    <property type="entry name" value="Glycogen Phosphorylase B"/>
    <property type="match status" value="1"/>
</dbReference>
<dbReference type="Proteomes" id="UP001196068">
    <property type="component" value="Unassembled WGS sequence"/>
</dbReference>
<proteinExistence type="predicted"/>
<dbReference type="AlphaFoldDB" id="A0AAF1JZ91"/>
<accession>A0AAF1JZ91</accession>
<reference evidence="1" key="1">
    <citation type="submission" date="2020-01" db="EMBL/GenBank/DDBJ databases">
        <authorList>
            <person name="Rat A."/>
        </authorList>
    </citation>
    <scope>NUCLEOTIDE SEQUENCE</scope>
    <source>
        <strain evidence="1">LMG 28251</strain>
    </source>
</reference>
<evidence type="ECO:0000313" key="1">
    <source>
        <dbReference type="EMBL" id="MBR0655598.1"/>
    </source>
</evidence>
<gene>
    <name evidence="1" type="ORF">GXW79_10955</name>
</gene>
<name>A0AAF1JZ91_9PROT</name>
<comment type="caution">
    <text evidence="1">The sequence shown here is derived from an EMBL/GenBank/DDBJ whole genome shotgun (WGS) entry which is preliminary data.</text>
</comment>
<sequence length="415" mass="45952">MFIGLPFAARYTDPWQDDFETRFQALTARRRRIAYYYTEPDNSTFRYRCYNMVQTVNAVAPDTGAAWFCRADGERLGRVADAADVLILGRVRYDTPVVQLVARARAGGARILFDVDDLVCDTRHIELLMNSLNQDTGPAGNWDYWFSYIGRMGAALRLCDGVITTNAFLGQQIARDSGLPVAIVPNYLNREQEAVSRAIVAAKRDGNWARNGRIHVGYFSGSPTHTRDFAIVASSLATLLAEEPRLIVRLVGMLDPHPALAPWRHRIEVHPFTDFLTLQRLVGSTEISLAPLQDNIFTNSKSELKYFEAAAVATLTIASPTFTFRQAIDEGRTGLLANELEWADKIRQAIRMIDDGRYQPVVLAAAESAMARYGSDAQLPAIERAAFGELASLPPLLPAGTRSSLAAPAPDAREE</sequence>
<evidence type="ECO:0000313" key="2">
    <source>
        <dbReference type="Proteomes" id="UP001196068"/>
    </source>
</evidence>
<dbReference type="SUPFAM" id="SSF53756">
    <property type="entry name" value="UDP-Glycosyltransferase/glycogen phosphorylase"/>
    <property type="match status" value="1"/>
</dbReference>